<protein>
    <submittedName>
        <fullName evidence="1">Glucan endo-1,3-beta-glucosidase 4-like</fullName>
    </submittedName>
</protein>
<evidence type="ECO:0000313" key="2">
    <source>
        <dbReference type="Proteomes" id="UP001163823"/>
    </source>
</evidence>
<dbReference type="Proteomes" id="UP001163823">
    <property type="component" value="Chromosome 2"/>
</dbReference>
<proteinExistence type="predicted"/>
<comment type="caution">
    <text evidence="1">The sequence shown here is derived from an EMBL/GenBank/DDBJ whole genome shotgun (WGS) entry which is preliminary data.</text>
</comment>
<dbReference type="AlphaFoldDB" id="A0AAD7QFX7"/>
<accession>A0AAD7QFX7</accession>
<dbReference type="KEGG" id="qsa:O6P43_003829"/>
<evidence type="ECO:0000313" key="1">
    <source>
        <dbReference type="EMBL" id="KAJ7980570.1"/>
    </source>
</evidence>
<gene>
    <name evidence="1" type="ORF">O6P43_003829</name>
</gene>
<reference evidence="1" key="1">
    <citation type="journal article" date="2023" name="Science">
        <title>Elucidation of the pathway for biosynthesis of saponin adjuvants from the soapbark tree.</title>
        <authorList>
            <person name="Reed J."/>
            <person name="Orme A."/>
            <person name="El-Demerdash A."/>
            <person name="Owen C."/>
            <person name="Martin L.B.B."/>
            <person name="Misra R.C."/>
            <person name="Kikuchi S."/>
            <person name="Rejzek M."/>
            <person name="Martin A.C."/>
            <person name="Harkess A."/>
            <person name="Leebens-Mack J."/>
            <person name="Louveau T."/>
            <person name="Stephenson M.J."/>
            <person name="Osbourn A."/>
        </authorList>
    </citation>
    <scope>NUCLEOTIDE SEQUENCE</scope>
    <source>
        <strain evidence="1">S10</strain>
    </source>
</reference>
<sequence length="83" mass="8447">MHGVGGTCDFDGTAVTTTVDPSYGSCIYAGSSNSSTTGGYSPTPASGPVSPFGGSLNLKISRLQYMIFAAMLAVVFLCQEPLS</sequence>
<dbReference type="EMBL" id="JARAOO010000002">
    <property type="protein sequence ID" value="KAJ7980570.1"/>
    <property type="molecule type" value="Genomic_DNA"/>
</dbReference>
<name>A0AAD7QFX7_QUISA</name>
<keyword evidence="2" id="KW-1185">Reference proteome</keyword>
<organism evidence="1 2">
    <name type="scientific">Quillaja saponaria</name>
    <name type="common">Soap bark tree</name>
    <dbReference type="NCBI Taxonomy" id="32244"/>
    <lineage>
        <taxon>Eukaryota</taxon>
        <taxon>Viridiplantae</taxon>
        <taxon>Streptophyta</taxon>
        <taxon>Embryophyta</taxon>
        <taxon>Tracheophyta</taxon>
        <taxon>Spermatophyta</taxon>
        <taxon>Magnoliopsida</taxon>
        <taxon>eudicotyledons</taxon>
        <taxon>Gunneridae</taxon>
        <taxon>Pentapetalae</taxon>
        <taxon>rosids</taxon>
        <taxon>fabids</taxon>
        <taxon>Fabales</taxon>
        <taxon>Quillajaceae</taxon>
        <taxon>Quillaja</taxon>
    </lineage>
</organism>